<dbReference type="InterPro" id="IPR014001">
    <property type="entry name" value="Helicase_ATP-bd"/>
</dbReference>
<dbReference type="KEGG" id="sand:H3309_16320"/>
<accession>A0A7G5IN01</accession>
<evidence type="ECO:0000259" key="10">
    <source>
        <dbReference type="PROSITE" id="PS51192"/>
    </source>
</evidence>
<dbReference type="EMBL" id="CP059851">
    <property type="protein sequence ID" value="QMW24743.1"/>
    <property type="molecule type" value="Genomic_DNA"/>
</dbReference>
<dbReference type="InterPro" id="IPR017170">
    <property type="entry name" value="Lhr-like"/>
</dbReference>
<evidence type="ECO:0000259" key="11">
    <source>
        <dbReference type="PROSITE" id="PS51194"/>
    </source>
</evidence>
<proteinExistence type="inferred from homology"/>
<feature type="domain" description="Helicase ATP-binding" evidence="10">
    <location>
        <begin position="29"/>
        <end position="193"/>
    </location>
</feature>
<sequence>MTKPVLPPVIAGWFAARGWTVRAHQLAMLEAAHAGEHALLVAATGAGKTLSGFLPVLADLIERPGEGLRALYVSPLKALAADVARNLLTPIADMGLDIRVETRTGDTSSDAKKRQREKPPHILLTTPESLSLLLTWPDSATMLAGLDTVIIDEIHAFAPTKRGDLLALALARLQKLNPRLRRVALSATIPDERGMRGWLAPGGNPDAVRLVTGEAAALPDIGILIPDGRIPWSGHNARHAAREVVRLIERHRLSIVFVNTRAVAELVFRDLWAENEAALPIGIHHGSLAPEARQKTEAAMAAGRLRAVVATASLDLGIDWGDVDLVVQMGAPKGASRMVQRVGRANHRMDEASKAVIVPGNRFEYLESLAAYDAVMAGDLDGDPFRPGGLDVLAQHLMGVACAEPFEAGTMHAEISSAAPYAGVSRATFDRVLELIATGGYALRVYDRFRRLVQGKDGRWRVTHPRLTAAHRLNAGVIVEAPAVKVRFGSPRAGGKALGTIEEWFAAQLRRGDRFMFAGLTLEVVANDGPDLVVRMGRGNPSVPAYVGGRMPMTTNLADRVRAMLPDRAQWARMPDDVHEWLALQAERSIVPAPDQLLVETFPRDGRWHMVLYGFEGRNAHQSLGMVVTQRMEAQGLQPLGFVATDYVLSVWGLREVTNPLALLHPDILESEFAAWIEGTPFLKRAFRDVAVISGLIERTLPGQAKTGKQVMFSTDLIFDVLRRHEPGHLLLEAAWADAHNKLTDLPRLEGLLRRAQTQLLHVPLERVSPLAVPVMLEISKEMVTGLADEALLEEAAALAAEAA</sequence>
<dbReference type="InterPro" id="IPR027417">
    <property type="entry name" value="P-loop_NTPase"/>
</dbReference>
<dbReference type="GO" id="GO:0005524">
    <property type="term" value="F:ATP binding"/>
    <property type="evidence" value="ECO:0007669"/>
    <property type="project" value="UniProtKB-KW"/>
</dbReference>
<dbReference type="PROSITE" id="PS51194">
    <property type="entry name" value="HELICASE_CTER"/>
    <property type="match status" value="1"/>
</dbReference>
<dbReference type="InterPro" id="IPR001650">
    <property type="entry name" value="Helicase_C-like"/>
</dbReference>
<dbReference type="PROSITE" id="PS51192">
    <property type="entry name" value="HELICASE_ATP_BIND_1"/>
    <property type="match status" value="1"/>
</dbReference>
<dbReference type="SMART" id="SM00490">
    <property type="entry name" value="HELICc"/>
    <property type="match status" value="1"/>
</dbReference>
<gene>
    <name evidence="12" type="ORF">H3309_16320</name>
</gene>
<organism evidence="12 13">
    <name type="scientific">Sandaracinobacteroides saxicola</name>
    <dbReference type="NCBI Taxonomy" id="2759707"/>
    <lineage>
        <taxon>Bacteria</taxon>
        <taxon>Pseudomonadati</taxon>
        <taxon>Pseudomonadota</taxon>
        <taxon>Alphaproteobacteria</taxon>
        <taxon>Sphingomonadales</taxon>
        <taxon>Sphingosinicellaceae</taxon>
        <taxon>Sandaracinobacteroides</taxon>
    </lineage>
</organism>
<dbReference type="GO" id="GO:0004386">
    <property type="term" value="F:helicase activity"/>
    <property type="evidence" value="ECO:0007669"/>
    <property type="project" value="UniProtKB-KW"/>
</dbReference>
<evidence type="ECO:0000256" key="8">
    <source>
        <dbReference type="ARBA" id="ARBA00023235"/>
    </source>
</evidence>
<dbReference type="GO" id="GO:0006281">
    <property type="term" value="P:DNA repair"/>
    <property type="evidence" value="ECO:0007669"/>
    <property type="project" value="UniProtKB-KW"/>
</dbReference>
<keyword evidence="13" id="KW-1185">Reference proteome</keyword>
<dbReference type="GO" id="GO:0016887">
    <property type="term" value="F:ATP hydrolysis activity"/>
    <property type="evidence" value="ECO:0007669"/>
    <property type="project" value="TreeGrafter"/>
</dbReference>
<dbReference type="SUPFAM" id="SSF52540">
    <property type="entry name" value="P-loop containing nucleoside triphosphate hydrolases"/>
    <property type="match status" value="1"/>
</dbReference>
<dbReference type="InterPro" id="IPR045628">
    <property type="entry name" value="Lhr_WH_dom"/>
</dbReference>
<feature type="domain" description="Helicase C-terminal" evidence="11">
    <location>
        <begin position="243"/>
        <end position="401"/>
    </location>
</feature>
<dbReference type="PIRSF" id="PIRSF037307">
    <property type="entry name" value="Lhr-like_helic_prd"/>
    <property type="match status" value="1"/>
</dbReference>
<evidence type="ECO:0000313" key="13">
    <source>
        <dbReference type="Proteomes" id="UP000515292"/>
    </source>
</evidence>
<dbReference type="Proteomes" id="UP000515292">
    <property type="component" value="Chromosome"/>
</dbReference>
<dbReference type="InterPro" id="IPR026362">
    <property type="entry name" value="DEXH_lig_assoc"/>
</dbReference>
<evidence type="ECO:0000256" key="5">
    <source>
        <dbReference type="ARBA" id="ARBA00022840"/>
    </source>
</evidence>
<evidence type="ECO:0000256" key="3">
    <source>
        <dbReference type="ARBA" id="ARBA00022801"/>
    </source>
</evidence>
<name>A0A7G5IN01_9SPHN</name>
<evidence type="ECO:0000256" key="9">
    <source>
        <dbReference type="ARBA" id="ARBA00093467"/>
    </source>
</evidence>
<dbReference type="PANTHER" id="PTHR47962">
    <property type="entry name" value="ATP-DEPENDENT HELICASE LHR-RELATED-RELATED"/>
    <property type="match status" value="1"/>
</dbReference>
<keyword evidence="3" id="KW-0378">Hydrolase</keyword>
<evidence type="ECO:0000256" key="6">
    <source>
        <dbReference type="ARBA" id="ARBA00023125"/>
    </source>
</evidence>
<dbReference type="GO" id="GO:0003677">
    <property type="term" value="F:DNA binding"/>
    <property type="evidence" value="ECO:0007669"/>
    <property type="project" value="UniProtKB-KW"/>
</dbReference>
<keyword evidence="7" id="KW-0234">DNA repair</keyword>
<dbReference type="PANTHER" id="PTHR47962:SF3">
    <property type="entry name" value="LARGE ATP-DEPENDENT HELICASE-RELATED PROTEIN"/>
    <property type="match status" value="1"/>
</dbReference>
<dbReference type="AlphaFoldDB" id="A0A7G5IN01"/>
<evidence type="ECO:0000313" key="12">
    <source>
        <dbReference type="EMBL" id="QMW24743.1"/>
    </source>
</evidence>
<keyword evidence="5" id="KW-0067">ATP-binding</keyword>
<dbReference type="InterPro" id="IPR013701">
    <property type="entry name" value="Lhr-like_DEAD/DEAH_assoc"/>
</dbReference>
<dbReference type="Pfam" id="PF00270">
    <property type="entry name" value="DEAD"/>
    <property type="match status" value="1"/>
</dbReference>
<keyword evidence="2" id="KW-0227">DNA damage</keyword>
<keyword evidence="6" id="KW-0238">DNA-binding</keyword>
<dbReference type="Pfam" id="PF08494">
    <property type="entry name" value="DEAD_assoc"/>
    <property type="match status" value="1"/>
</dbReference>
<dbReference type="GO" id="GO:0016874">
    <property type="term" value="F:ligase activity"/>
    <property type="evidence" value="ECO:0007669"/>
    <property type="project" value="UniProtKB-KW"/>
</dbReference>
<protein>
    <submittedName>
        <fullName evidence="12">Ligase-associated DNA damage response DEXH box helicase</fullName>
    </submittedName>
</protein>
<evidence type="ECO:0000256" key="1">
    <source>
        <dbReference type="ARBA" id="ARBA00022741"/>
    </source>
</evidence>
<dbReference type="NCBIfam" id="TIGR04121">
    <property type="entry name" value="DEXH_lig_assoc"/>
    <property type="match status" value="1"/>
</dbReference>
<dbReference type="InterPro" id="IPR052511">
    <property type="entry name" value="ATP-dep_Helicase"/>
</dbReference>
<evidence type="ECO:0000256" key="4">
    <source>
        <dbReference type="ARBA" id="ARBA00022806"/>
    </source>
</evidence>
<keyword evidence="12" id="KW-0436">Ligase</keyword>
<evidence type="ECO:0000256" key="7">
    <source>
        <dbReference type="ARBA" id="ARBA00023204"/>
    </source>
</evidence>
<dbReference type="Pfam" id="PF00271">
    <property type="entry name" value="Helicase_C"/>
    <property type="match status" value="1"/>
</dbReference>
<dbReference type="InterPro" id="IPR011545">
    <property type="entry name" value="DEAD/DEAH_box_helicase_dom"/>
</dbReference>
<keyword evidence="8" id="KW-0413">Isomerase</keyword>
<keyword evidence="1" id="KW-0547">Nucleotide-binding</keyword>
<dbReference type="Gene3D" id="3.40.50.300">
    <property type="entry name" value="P-loop containing nucleotide triphosphate hydrolases"/>
    <property type="match status" value="2"/>
</dbReference>
<keyword evidence="4" id="KW-0347">Helicase</keyword>
<comment type="similarity">
    <text evidence="9">Belongs to the Lhr helicase family. Lhr-Core subfamily.</text>
</comment>
<evidence type="ECO:0000256" key="2">
    <source>
        <dbReference type="ARBA" id="ARBA00022763"/>
    </source>
</evidence>
<dbReference type="SMART" id="SM00487">
    <property type="entry name" value="DEXDc"/>
    <property type="match status" value="1"/>
</dbReference>
<dbReference type="Pfam" id="PF19306">
    <property type="entry name" value="WHD_Lhr"/>
    <property type="match status" value="1"/>
</dbReference>
<reference evidence="12 13" key="1">
    <citation type="submission" date="2020-07" db="EMBL/GenBank/DDBJ databases">
        <title>Complete genome sequence for Sandaracinobacter sp. M6.</title>
        <authorList>
            <person name="Tang Y."/>
            <person name="Liu Q."/>
            <person name="Guo Z."/>
            <person name="Lei P."/>
            <person name="Huang B."/>
        </authorList>
    </citation>
    <scope>NUCLEOTIDE SEQUENCE [LARGE SCALE GENOMIC DNA]</scope>
    <source>
        <strain evidence="12 13">M6</strain>
    </source>
</reference>